<dbReference type="InterPro" id="IPR017853">
    <property type="entry name" value="GH"/>
</dbReference>
<feature type="compositionally biased region" description="Basic residues" evidence="1">
    <location>
        <begin position="536"/>
        <end position="555"/>
    </location>
</feature>
<evidence type="ECO:0000313" key="2">
    <source>
        <dbReference type="EMBL" id="CAA9538440.1"/>
    </source>
</evidence>
<dbReference type="SUPFAM" id="SSF51445">
    <property type="entry name" value="(Trans)glycosidases"/>
    <property type="match status" value="1"/>
</dbReference>
<dbReference type="InterPro" id="IPR051923">
    <property type="entry name" value="Glycosyl_Hydrolase_39"/>
</dbReference>
<accession>A0A6J4U287</accession>
<feature type="region of interest" description="Disordered" evidence="1">
    <location>
        <begin position="534"/>
        <end position="555"/>
    </location>
</feature>
<gene>
    <name evidence="2" type="ORF">AVDCRST_MAG85-4359</name>
</gene>
<dbReference type="PANTHER" id="PTHR12631:SF10">
    <property type="entry name" value="BETA-XYLOSIDASE-LIKE PROTEIN-RELATED"/>
    <property type="match status" value="1"/>
</dbReference>
<dbReference type="Gene3D" id="3.20.20.80">
    <property type="entry name" value="Glycosidases"/>
    <property type="match status" value="2"/>
</dbReference>
<evidence type="ECO:0008006" key="3">
    <source>
        <dbReference type="Google" id="ProtNLM"/>
    </source>
</evidence>
<dbReference type="AlphaFoldDB" id="A0A6J4U287"/>
<proteinExistence type="predicted"/>
<dbReference type="PANTHER" id="PTHR12631">
    <property type="entry name" value="ALPHA-L-IDURONIDASE"/>
    <property type="match status" value="1"/>
</dbReference>
<organism evidence="2">
    <name type="scientific">uncultured Solirubrobacteraceae bacterium</name>
    <dbReference type="NCBI Taxonomy" id="1162706"/>
    <lineage>
        <taxon>Bacteria</taxon>
        <taxon>Bacillati</taxon>
        <taxon>Actinomycetota</taxon>
        <taxon>Thermoleophilia</taxon>
        <taxon>Solirubrobacterales</taxon>
        <taxon>Solirubrobacteraceae</taxon>
        <taxon>environmental samples</taxon>
    </lineage>
</organism>
<sequence length="555" mass="60005">MLAFPASASAAGLETIIQDDRLFLHQPKESVAQSMADVRALGADTVRLTANWSSLAPAADQKTKPPGIDLSDPASYETARWQRLDDAVRLATAQGLRVAIDIGFWAPLWATADEKGPRAKTAVNPQDYAEFTVALVRRYSGTFAPPPPVGPAPPPSEDEQELDRVLGSVPPPPGVTRAPQERASEEPAPSPLPKVSHFTLWNEPNHHALLMPQWTPDGKTASPAIYRAMVMAAYPAAKGVRPDTKILIGNTSSSGGATAGGSGPVAPLRFLRDVACVDENLRPRSDGDCAGFTTLPGDGWAHHPYARNMPPDATNRGRRSDDVLVGDLPRMALTLDALAASGRIGEAVREIHVTEFGYETEALGPDRPGVPQDRHAQWIVWGERMAGKVPTVKAWAQFLLRDQPPAAERVSESLRRPFGQFWTGLYGSEGQEKLAVQSFKAGLVAERAGRKGVTLWGRLRLGDGARRLFIERSVLGRPWRRLTTNTPQGGRLEGSFLADGRESFARGARYVRGARYRLVVSGMPAGLPVDVVGKAPKAKAKKRSAAKRRAAKRRS</sequence>
<feature type="compositionally biased region" description="Pro residues" evidence="1">
    <location>
        <begin position="144"/>
        <end position="155"/>
    </location>
</feature>
<protein>
    <recommendedName>
        <fullName evidence="3">Glycoside hydrolase family 5 domain-containing protein</fullName>
    </recommendedName>
</protein>
<reference evidence="2" key="1">
    <citation type="submission" date="2020-02" db="EMBL/GenBank/DDBJ databases">
        <authorList>
            <person name="Meier V. D."/>
        </authorList>
    </citation>
    <scope>NUCLEOTIDE SEQUENCE</scope>
    <source>
        <strain evidence="2">AVDCRST_MAG85</strain>
    </source>
</reference>
<name>A0A6J4U287_9ACTN</name>
<dbReference type="GO" id="GO:0004553">
    <property type="term" value="F:hydrolase activity, hydrolyzing O-glycosyl compounds"/>
    <property type="evidence" value="ECO:0007669"/>
    <property type="project" value="TreeGrafter"/>
</dbReference>
<evidence type="ECO:0000256" key="1">
    <source>
        <dbReference type="SAM" id="MobiDB-lite"/>
    </source>
</evidence>
<feature type="region of interest" description="Disordered" evidence="1">
    <location>
        <begin position="142"/>
        <end position="193"/>
    </location>
</feature>
<dbReference type="EMBL" id="CADCVT010000496">
    <property type="protein sequence ID" value="CAA9538440.1"/>
    <property type="molecule type" value="Genomic_DNA"/>
</dbReference>